<sequence length="460" mass="52603">MAPSGLEVSAGLEYEVLVACPPLRPNDIQNQDAKQDPRVYSSDWTELKRQCLLDLESELGHLIAKEQERGEESDSLEELRRQRKNVQFISVDRMENINATQLAIARSLKNKGLPVCYTIGNPLGGQYGQPYDLYHFLSKPDQLDKSIPEWANCFTVKTDSTVLPKPADVYDKNEFEWAPIEVATPVFRGDVSQIGSYEIPLLCATLRDELLSWVNRSYDLHIHMSPMRGSLDLQTAKKLVIIIWLLEPTLYELTELNQDRRDDFQHKPITIHSMIARLDGYEYAVENAAEAASLLPQELHRFVQRQSREDIHKVYQLAHVFDAADIASLRRMIVGTNQQRLAINFRDFAFDGLSHDGGDGDGNRNRRPYSATIEFRFFTPTRDETYSRMCIRVAAAIFAMAGLESDPYRRKLSEIVRRLTGKKPGRWRDLLDVLDLGSEATAWENAKKQHCIDPRHPCTP</sequence>
<keyword evidence="2" id="KW-1185">Reference proteome</keyword>
<name>A0AAN9UW70_9PEZI</name>
<evidence type="ECO:0000313" key="1">
    <source>
        <dbReference type="EMBL" id="KAK7756585.1"/>
    </source>
</evidence>
<dbReference type="EMBL" id="JAKJXP020000006">
    <property type="protein sequence ID" value="KAK7756585.1"/>
    <property type="molecule type" value="Genomic_DNA"/>
</dbReference>
<dbReference type="Proteomes" id="UP001320420">
    <property type="component" value="Unassembled WGS sequence"/>
</dbReference>
<organism evidence="1 2">
    <name type="scientific">Diatrype stigma</name>
    <dbReference type="NCBI Taxonomy" id="117547"/>
    <lineage>
        <taxon>Eukaryota</taxon>
        <taxon>Fungi</taxon>
        <taxon>Dikarya</taxon>
        <taxon>Ascomycota</taxon>
        <taxon>Pezizomycotina</taxon>
        <taxon>Sordariomycetes</taxon>
        <taxon>Xylariomycetidae</taxon>
        <taxon>Xylariales</taxon>
        <taxon>Diatrypaceae</taxon>
        <taxon>Diatrype</taxon>
    </lineage>
</organism>
<accession>A0AAN9UW70</accession>
<comment type="caution">
    <text evidence="1">The sequence shown here is derived from an EMBL/GenBank/DDBJ whole genome shotgun (WGS) entry which is preliminary data.</text>
</comment>
<dbReference type="InterPro" id="IPR022025">
    <property type="entry name" value="Amidoligase_2"/>
</dbReference>
<proteinExistence type="predicted"/>
<evidence type="ECO:0000313" key="2">
    <source>
        <dbReference type="Proteomes" id="UP001320420"/>
    </source>
</evidence>
<protein>
    <submittedName>
        <fullName evidence="1">Uncharacterized protein</fullName>
    </submittedName>
</protein>
<dbReference type="PANTHER" id="PTHR36847:SF1">
    <property type="entry name" value="AMIDOLIGASE ENZYME"/>
    <property type="match status" value="1"/>
</dbReference>
<dbReference type="AlphaFoldDB" id="A0AAN9UW70"/>
<dbReference type="PANTHER" id="PTHR36847">
    <property type="entry name" value="AMIDOLIGASE ENZYME"/>
    <property type="match status" value="1"/>
</dbReference>
<reference evidence="1 2" key="1">
    <citation type="submission" date="2024-02" db="EMBL/GenBank/DDBJ databases">
        <title>De novo assembly and annotation of 12 fungi associated with fruit tree decline syndrome in Ontario, Canada.</title>
        <authorList>
            <person name="Sulman M."/>
            <person name="Ellouze W."/>
            <person name="Ilyukhin E."/>
        </authorList>
    </citation>
    <scope>NUCLEOTIDE SEQUENCE [LARGE SCALE GENOMIC DNA]</scope>
    <source>
        <strain evidence="1 2">M11/M66-122</strain>
    </source>
</reference>
<dbReference type="Pfam" id="PF12224">
    <property type="entry name" value="Amidoligase_2"/>
    <property type="match status" value="1"/>
</dbReference>
<gene>
    <name evidence="1" type="ORF">SLS62_001422</name>
</gene>